<evidence type="ECO:0000313" key="4">
    <source>
        <dbReference type="Proteomes" id="UP001589795"/>
    </source>
</evidence>
<dbReference type="Proteomes" id="UP001589795">
    <property type="component" value="Unassembled WGS sequence"/>
</dbReference>
<evidence type="ECO:0000256" key="1">
    <source>
        <dbReference type="ARBA" id="ARBA00006096"/>
    </source>
</evidence>
<dbReference type="NCBIfam" id="TIGR00666">
    <property type="entry name" value="PBP4"/>
    <property type="match status" value="1"/>
</dbReference>
<keyword evidence="2 3" id="KW-0378">Hydrolase</keyword>
<comment type="caution">
    <text evidence="3">The sequence shown here is derived from an EMBL/GenBank/DDBJ whole genome shotgun (WGS) entry which is preliminary data.</text>
</comment>
<evidence type="ECO:0000256" key="2">
    <source>
        <dbReference type="ARBA" id="ARBA00022801"/>
    </source>
</evidence>
<sequence>MLDGRTQLLGKAALAMAPASTLKVITALYALDRLGPEHRFQTRLIRSGDMLILAGGGDPVLSTDDLASLAAALAGSGQQPATRFAVWGGALPAIAQVAPEQAVHLAYNPTISGMILNFNRVHLGWRRVGVDHQLSVEARAAAQSPRAYTISAMPATHADLFTYRHDIDREYWTISRAAMGRSGSRWLPVRLPELYAGDVFQTLCRARGVVLPPPEVIGDLPAGEVVARHDSPALQTLVRDMLLYSTNITAEALGLHASGVGSLVESAERMRRWLGAVGQGMRLADHSGLSEESRLSAFGLASVLDGPGRDLRLAPLLKPAPLAEDLAPGPAGHRVRAKTGTLNFVSNLAGYVTTSAGNEAAFAILCTDDARRAAAVGEERPAGVSTWTHAAKALQQDLLGAFAANLDR</sequence>
<keyword evidence="3" id="KW-0121">Carboxypeptidase</keyword>
<dbReference type="Pfam" id="PF02113">
    <property type="entry name" value="Peptidase_S13"/>
    <property type="match status" value="1"/>
</dbReference>
<keyword evidence="3" id="KW-0645">Protease</keyword>
<proteinExistence type="inferred from homology"/>
<dbReference type="RefSeq" id="WP_265505721.1">
    <property type="nucleotide sequence ID" value="NZ_JAOTBE010000004.1"/>
</dbReference>
<organism evidence="3 4">
    <name type="scientific">Paracoccus rhizosphaerae</name>
    <dbReference type="NCBI Taxonomy" id="1133347"/>
    <lineage>
        <taxon>Bacteria</taxon>
        <taxon>Pseudomonadati</taxon>
        <taxon>Pseudomonadota</taxon>
        <taxon>Alphaproteobacteria</taxon>
        <taxon>Rhodobacterales</taxon>
        <taxon>Paracoccaceae</taxon>
        <taxon>Paracoccus</taxon>
    </lineage>
</organism>
<protein>
    <submittedName>
        <fullName evidence="3">D-alanyl-D-alanine carboxypeptidase/D-alanyl-D-alanine-endopeptidase</fullName>
        <ecNumber evidence="3">3.4.16.4</ecNumber>
    </submittedName>
</protein>
<evidence type="ECO:0000313" key="3">
    <source>
        <dbReference type="EMBL" id="MFC0201765.1"/>
    </source>
</evidence>
<keyword evidence="4" id="KW-1185">Reference proteome</keyword>
<dbReference type="Gene3D" id="3.40.710.10">
    <property type="entry name" value="DD-peptidase/beta-lactamase superfamily"/>
    <property type="match status" value="1"/>
</dbReference>
<dbReference type="InterPro" id="IPR012338">
    <property type="entry name" value="Beta-lactam/transpept-like"/>
</dbReference>
<dbReference type="PANTHER" id="PTHR30023">
    <property type="entry name" value="D-ALANYL-D-ALANINE CARBOXYPEPTIDASE"/>
    <property type="match status" value="1"/>
</dbReference>
<dbReference type="SUPFAM" id="SSF56601">
    <property type="entry name" value="beta-lactamase/transpeptidase-like"/>
    <property type="match status" value="1"/>
</dbReference>
<dbReference type="EMBL" id="JBHLWQ010000146">
    <property type="protein sequence ID" value="MFC0201765.1"/>
    <property type="molecule type" value="Genomic_DNA"/>
</dbReference>
<dbReference type="InterPro" id="IPR000667">
    <property type="entry name" value="Peptidase_S13"/>
</dbReference>
<dbReference type="PRINTS" id="PR00922">
    <property type="entry name" value="DADACBPTASE3"/>
</dbReference>
<reference evidence="3 4" key="1">
    <citation type="submission" date="2024-09" db="EMBL/GenBank/DDBJ databases">
        <authorList>
            <person name="Sun Q."/>
            <person name="Mori K."/>
        </authorList>
    </citation>
    <scope>NUCLEOTIDE SEQUENCE [LARGE SCALE GENOMIC DNA]</scope>
    <source>
        <strain evidence="3 4">CCM 7904</strain>
    </source>
</reference>
<dbReference type="PANTHER" id="PTHR30023:SF0">
    <property type="entry name" value="PENICILLIN-SENSITIVE CARBOXYPEPTIDASE A"/>
    <property type="match status" value="1"/>
</dbReference>
<accession>A0ABV6CLY2</accession>
<gene>
    <name evidence="3" type="primary">dacB</name>
    <name evidence="3" type="ORF">ACFFIZ_15985</name>
</gene>
<name>A0ABV6CLY2_9RHOB</name>
<comment type="similarity">
    <text evidence="1">Belongs to the peptidase S13 family.</text>
</comment>
<dbReference type="GO" id="GO:0009002">
    <property type="term" value="F:serine-type D-Ala-D-Ala carboxypeptidase activity"/>
    <property type="evidence" value="ECO:0007669"/>
    <property type="project" value="UniProtKB-EC"/>
</dbReference>
<dbReference type="EC" id="3.4.16.4" evidence="3"/>